<dbReference type="PIRSF" id="PIRSF001491">
    <property type="entry name" value="Ppentomutase"/>
    <property type="match status" value="1"/>
</dbReference>
<comment type="catalytic activity">
    <reaction evidence="6">
        <text>alpha-D-ribose 1-phosphate = D-ribose 5-phosphate</text>
        <dbReference type="Rhea" id="RHEA:18793"/>
        <dbReference type="ChEBI" id="CHEBI:57720"/>
        <dbReference type="ChEBI" id="CHEBI:78346"/>
        <dbReference type="EC" id="5.4.2.7"/>
    </reaction>
</comment>
<feature type="binding site" evidence="6">
    <location>
        <position position="15"/>
    </location>
    <ligand>
        <name>Mn(2+)</name>
        <dbReference type="ChEBI" id="CHEBI:29035"/>
        <label>1</label>
    </ligand>
</feature>
<dbReference type="NCBIfam" id="TIGR01696">
    <property type="entry name" value="deoB"/>
    <property type="match status" value="1"/>
</dbReference>
<dbReference type="EMBL" id="AZEQ01000019">
    <property type="protein sequence ID" value="KRL24297.1"/>
    <property type="molecule type" value="Genomic_DNA"/>
</dbReference>
<dbReference type="Proteomes" id="UP000050901">
    <property type="component" value="Unassembled WGS sequence"/>
</dbReference>
<gene>
    <name evidence="6" type="primary">deoB</name>
    <name evidence="9" type="ORF">FC47_GL000838</name>
</gene>
<feature type="binding site" evidence="6">
    <location>
        <position position="292"/>
    </location>
    <ligand>
        <name>Mn(2+)</name>
        <dbReference type="ChEBI" id="CHEBI:29035"/>
        <label>2</label>
    </ligand>
</feature>
<keyword evidence="3 6" id="KW-0479">Metal-binding</keyword>
<feature type="binding site" evidence="6">
    <location>
        <position position="333"/>
    </location>
    <ligand>
        <name>Mn(2+)</name>
        <dbReference type="ChEBI" id="CHEBI:29035"/>
        <label>1</label>
    </ligand>
</feature>
<feature type="binding site" evidence="6">
    <location>
        <position position="297"/>
    </location>
    <ligand>
        <name>Mn(2+)</name>
        <dbReference type="ChEBI" id="CHEBI:29035"/>
        <label>2</label>
    </ligand>
</feature>
<keyword evidence="5 6" id="KW-0413">Isomerase</keyword>
<dbReference type="PANTHER" id="PTHR21110">
    <property type="entry name" value="PHOSPHOPENTOMUTASE"/>
    <property type="match status" value="1"/>
</dbReference>
<dbReference type="RefSeq" id="WP_056968618.1">
    <property type="nucleotide sequence ID" value="NZ_AZEQ01000019.1"/>
</dbReference>
<evidence type="ECO:0000256" key="3">
    <source>
        <dbReference type="ARBA" id="ARBA00022723"/>
    </source>
</evidence>
<dbReference type="NCBIfam" id="NF003766">
    <property type="entry name" value="PRK05362.1"/>
    <property type="match status" value="1"/>
</dbReference>
<dbReference type="Gene3D" id="3.40.720.10">
    <property type="entry name" value="Alkaline Phosphatase, subunit A"/>
    <property type="match status" value="1"/>
</dbReference>
<dbReference type="InterPro" id="IPR017850">
    <property type="entry name" value="Alkaline_phosphatase_core_sf"/>
</dbReference>
<reference evidence="9 10" key="1">
    <citation type="journal article" date="2015" name="Genome Announc.">
        <title>Expanding the biotechnology potential of lactobacilli through comparative genomics of 213 strains and associated genera.</title>
        <authorList>
            <person name="Sun Z."/>
            <person name="Harris H.M."/>
            <person name="McCann A."/>
            <person name="Guo C."/>
            <person name="Argimon S."/>
            <person name="Zhang W."/>
            <person name="Yang X."/>
            <person name="Jeffery I.B."/>
            <person name="Cooney J.C."/>
            <person name="Kagawa T.F."/>
            <person name="Liu W."/>
            <person name="Song Y."/>
            <person name="Salvetti E."/>
            <person name="Wrobel A."/>
            <person name="Rasinkangas P."/>
            <person name="Parkhill J."/>
            <person name="Rea M.C."/>
            <person name="O'Sullivan O."/>
            <person name="Ritari J."/>
            <person name="Douillard F.P."/>
            <person name="Paul Ross R."/>
            <person name="Yang R."/>
            <person name="Briner A.E."/>
            <person name="Felis G.E."/>
            <person name="de Vos W.M."/>
            <person name="Barrangou R."/>
            <person name="Klaenhammer T.R."/>
            <person name="Caufield P.W."/>
            <person name="Cui Y."/>
            <person name="Zhang H."/>
            <person name="O'Toole P.W."/>
        </authorList>
    </citation>
    <scope>NUCLEOTIDE SEQUENCE [LARGE SCALE GENOMIC DNA]</scope>
    <source>
        <strain evidence="9 10">DSM 13345</strain>
    </source>
</reference>
<evidence type="ECO:0000256" key="4">
    <source>
        <dbReference type="ARBA" id="ARBA00023211"/>
    </source>
</evidence>
<dbReference type="GO" id="GO:0000287">
    <property type="term" value="F:magnesium ion binding"/>
    <property type="evidence" value="ECO:0007669"/>
    <property type="project" value="UniProtKB-UniRule"/>
</dbReference>
<evidence type="ECO:0000256" key="1">
    <source>
        <dbReference type="ARBA" id="ARBA00010373"/>
    </source>
</evidence>
<dbReference type="InterPro" id="IPR024052">
    <property type="entry name" value="Phosphopentomutase_DeoB_cap_sf"/>
</dbReference>
<dbReference type="GO" id="GO:0008973">
    <property type="term" value="F:phosphopentomutase activity"/>
    <property type="evidence" value="ECO:0007669"/>
    <property type="project" value="UniProtKB-UniRule"/>
</dbReference>
<comment type="subcellular location">
    <subcellularLocation>
        <location evidence="6">Cytoplasm</location>
    </subcellularLocation>
</comment>
<dbReference type="CDD" id="cd16009">
    <property type="entry name" value="PPM"/>
    <property type="match status" value="1"/>
</dbReference>
<dbReference type="FunFam" id="3.30.70.1250:FF:000001">
    <property type="entry name" value="Phosphopentomutase"/>
    <property type="match status" value="1"/>
</dbReference>
<evidence type="ECO:0000256" key="2">
    <source>
        <dbReference type="ARBA" id="ARBA00022490"/>
    </source>
</evidence>
<dbReference type="SUPFAM" id="SSF143856">
    <property type="entry name" value="DeoB insert domain-like"/>
    <property type="match status" value="1"/>
</dbReference>
<dbReference type="HAMAP" id="MF_00740">
    <property type="entry name" value="Phosphopentomut"/>
    <property type="match status" value="1"/>
</dbReference>
<evidence type="ECO:0000313" key="9">
    <source>
        <dbReference type="EMBL" id="KRL24297.1"/>
    </source>
</evidence>
<evidence type="ECO:0000256" key="6">
    <source>
        <dbReference type="HAMAP-Rule" id="MF_00740"/>
    </source>
</evidence>
<dbReference type="AlphaFoldDB" id="A0A0R1NX91"/>
<dbReference type="Gene3D" id="3.30.70.1250">
    <property type="entry name" value="Phosphopentomutase"/>
    <property type="match status" value="1"/>
</dbReference>
<keyword evidence="4 6" id="KW-0464">Manganese</keyword>
<dbReference type="GO" id="GO:0006018">
    <property type="term" value="P:2-deoxyribose 1-phosphate catabolic process"/>
    <property type="evidence" value="ECO:0007669"/>
    <property type="project" value="UniProtKB-UniRule"/>
</dbReference>
<dbReference type="InterPro" id="IPR006124">
    <property type="entry name" value="Metalloenzyme"/>
</dbReference>
<dbReference type="GO" id="GO:0043094">
    <property type="term" value="P:metabolic compound salvage"/>
    <property type="evidence" value="ECO:0007669"/>
    <property type="project" value="UniProtKB-UniRule"/>
</dbReference>
<evidence type="ECO:0000259" key="8">
    <source>
        <dbReference type="Pfam" id="PF01676"/>
    </source>
</evidence>
<protein>
    <recommendedName>
        <fullName evidence="6 7">Phosphopentomutase</fullName>
        <ecNumber evidence="6 7">5.4.2.7</ecNumber>
    </recommendedName>
    <alternativeName>
        <fullName evidence="6">Phosphodeoxyribomutase</fullName>
    </alternativeName>
</protein>
<dbReference type="PATRIC" id="fig|1423771.3.peg.844"/>
<evidence type="ECO:0000256" key="5">
    <source>
        <dbReference type="ARBA" id="ARBA00023235"/>
    </source>
</evidence>
<dbReference type="GO" id="GO:0006015">
    <property type="term" value="P:5-phosphoribose 1-diphosphate biosynthetic process"/>
    <property type="evidence" value="ECO:0007669"/>
    <property type="project" value="UniProtKB-UniPathway"/>
</dbReference>
<comment type="caution">
    <text evidence="9">The sequence shown here is derived from an EMBL/GenBank/DDBJ whole genome shotgun (WGS) entry which is preliminary data.</text>
</comment>
<dbReference type="GO" id="GO:0009117">
    <property type="term" value="P:nucleotide metabolic process"/>
    <property type="evidence" value="ECO:0007669"/>
    <property type="project" value="UniProtKB-UniRule"/>
</dbReference>
<feature type="binding site" evidence="6">
    <location>
        <position position="334"/>
    </location>
    <ligand>
        <name>Mn(2+)</name>
        <dbReference type="ChEBI" id="CHEBI:29035"/>
        <label>1</label>
    </ligand>
</feature>
<proteinExistence type="inferred from homology"/>
<dbReference type="UniPathway" id="UPA00087">
    <property type="reaction ID" value="UER00173"/>
</dbReference>
<evidence type="ECO:0000313" key="10">
    <source>
        <dbReference type="Proteomes" id="UP000050901"/>
    </source>
</evidence>
<dbReference type="EC" id="5.4.2.7" evidence="6 7"/>
<name>A0A0R1NX91_LIMMU</name>
<organism evidence="9 10">
    <name type="scientific">Limosilactobacillus mucosae DSM 13345</name>
    <dbReference type="NCBI Taxonomy" id="1423771"/>
    <lineage>
        <taxon>Bacteria</taxon>
        <taxon>Bacillati</taxon>
        <taxon>Bacillota</taxon>
        <taxon>Bacilli</taxon>
        <taxon>Lactobacillales</taxon>
        <taxon>Lactobacillaceae</taxon>
        <taxon>Limosilactobacillus</taxon>
    </lineage>
</organism>
<dbReference type="GO" id="GO:0030145">
    <property type="term" value="F:manganese ion binding"/>
    <property type="evidence" value="ECO:0007669"/>
    <property type="project" value="UniProtKB-UniRule"/>
</dbReference>
<dbReference type="GO" id="GO:0005829">
    <property type="term" value="C:cytosol"/>
    <property type="evidence" value="ECO:0007669"/>
    <property type="project" value="TreeGrafter"/>
</dbReference>
<keyword evidence="2 6" id="KW-0963">Cytoplasm</keyword>
<comment type="catalytic activity">
    <reaction evidence="6">
        <text>2-deoxy-alpha-D-ribose 1-phosphate = 2-deoxy-D-ribose 5-phosphate</text>
        <dbReference type="Rhea" id="RHEA:27658"/>
        <dbReference type="ChEBI" id="CHEBI:57259"/>
        <dbReference type="ChEBI" id="CHEBI:62877"/>
        <dbReference type="EC" id="5.4.2.7"/>
    </reaction>
</comment>
<comment type="similarity">
    <text evidence="1 6">Belongs to the phosphopentomutase family.</text>
</comment>
<dbReference type="PANTHER" id="PTHR21110:SF0">
    <property type="entry name" value="PHOSPHOPENTOMUTASE"/>
    <property type="match status" value="1"/>
</dbReference>
<evidence type="ECO:0000256" key="7">
    <source>
        <dbReference type="NCBIfam" id="TIGR01696"/>
    </source>
</evidence>
<dbReference type="SUPFAM" id="SSF53649">
    <property type="entry name" value="Alkaline phosphatase-like"/>
    <property type="match status" value="1"/>
</dbReference>
<comment type="pathway">
    <text evidence="6">Carbohydrate degradation; 2-deoxy-D-ribose 1-phosphate degradation; D-glyceraldehyde 3-phosphate and acetaldehyde from 2-deoxy-alpha-D-ribose 1-phosphate: step 1/2.</text>
</comment>
<feature type="binding site" evidence="6">
    <location>
        <position position="345"/>
    </location>
    <ligand>
        <name>Mn(2+)</name>
        <dbReference type="ChEBI" id="CHEBI:29035"/>
        <label>2</label>
    </ligand>
</feature>
<accession>A0A0R1NX91</accession>
<sequence length="397" mass="44073">MTEPKFKRVFAIVLDSVGTGNAPDAAKFDDEGADTLGDLGHAWQGVLKLPNLAKLGLSNLRVEPIEGIPAADKPLGWYGRMDEISAGKDSMDGHWEMMGLPVEKELSTFPDGFPDEIIKKIEQYSGRPVIVNKPYSGTQVIHDYGERQMDTGELIIYTSGDSVMQIAAHEDVIPLEELYDICRYARTLVNGPEYIVGRVIARPFVGPDKDHFTRTANRHDFSLEPTGKTDLDLLHEAGYEVIAIGKTNDIFSGRGIDQAYHNESNMDGMDHVDEVLEKDFTGFCFTNLVDFDTMYGHRRDPKGFGQALMDFDQRLGHVLNALRPDDLLLITADHGNDPCFKGTDHTREEVPLLAWSPKMQTSGSLGVRSTYADLGATILDNFHLKALHGTSFLDELN</sequence>
<dbReference type="Pfam" id="PF01676">
    <property type="entry name" value="Metalloenzyme"/>
    <property type="match status" value="1"/>
</dbReference>
<comment type="cofactor">
    <cofactor evidence="6">
        <name>Mn(2+)</name>
        <dbReference type="ChEBI" id="CHEBI:29035"/>
    </cofactor>
    <text evidence="6">Binds 2 manganese ions.</text>
</comment>
<feature type="domain" description="Metalloenzyme" evidence="8">
    <location>
        <begin position="7"/>
        <end position="385"/>
    </location>
</feature>
<dbReference type="InterPro" id="IPR010045">
    <property type="entry name" value="DeoB"/>
</dbReference>
<comment type="function">
    <text evidence="6">Isomerase that catalyzes the conversion of deoxy-ribose 1-phosphate (dRib-1-P) and ribose 1-phosphate (Rib-1-P) to deoxy-ribose 5-phosphate (dRib-5-P) and ribose 5-phosphate (Rib-5-P), respectively.</text>
</comment>